<keyword evidence="4 7" id="KW-0067">ATP-binding</keyword>
<dbReference type="PANTHER" id="PTHR42711:SF19">
    <property type="entry name" value="DOXORUBICIN RESISTANCE ATP-BINDING PROTEIN DRRA"/>
    <property type="match status" value="1"/>
</dbReference>
<feature type="domain" description="ABC transporter" evidence="6">
    <location>
        <begin position="16"/>
        <end position="246"/>
    </location>
</feature>
<dbReference type="Gene3D" id="3.40.50.300">
    <property type="entry name" value="P-loop containing nucleotide triphosphate hydrolases"/>
    <property type="match status" value="1"/>
</dbReference>
<sequence length="260" mass="27480">MTYGRTVTDSGPGPALALRGLTKRFESKVAVAGVDLDVPTGSFFGLLGPNGAGKTTSLSMAVGLLRPDAGRAYVLGHDVWSDPVEAKRRLGALTDSARMFDRLTGSELLAYTGLLRGLPQDVIDARAAELLDVLGLADAGRTLVVDYSAGMKKKIGLACALLHAPRLLVLDEPFEAVDPVSGALIRDILIRYVRNGGTVIFSSHVMEVVERLCTHIAILADGQIKVVGTTDEVKGGRELEDVFVDVVGGRVATGAELSWL</sequence>
<evidence type="ECO:0000256" key="3">
    <source>
        <dbReference type="ARBA" id="ARBA00022741"/>
    </source>
</evidence>
<organism evidence="7 8">
    <name type="scientific">Dactylosporangium siamense</name>
    <dbReference type="NCBI Taxonomy" id="685454"/>
    <lineage>
        <taxon>Bacteria</taxon>
        <taxon>Bacillati</taxon>
        <taxon>Actinomycetota</taxon>
        <taxon>Actinomycetes</taxon>
        <taxon>Micromonosporales</taxon>
        <taxon>Micromonosporaceae</taxon>
        <taxon>Dactylosporangium</taxon>
    </lineage>
</organism>
<dbReference type="PROSITE" id="PS50893">
    <property type="entry name" value="ABC_TRANSPORTER_2"/>
    <property type="match status" value="1"/>
</dbReference>
<dbReference type="GO" id="GO:0005886">
    <property type="term" value="C:plasma membrane"/>
    <property type="evidence" value="ECO:0007669"/>
    <property type="project" value="UniProtKB-SubCell"/>
</dbReference>
<keyword evidence="5" id="KW-0046">Antibiotic resistance</keyword>
<dbReference type="CDD" id="cd03230">
    <property type="entry name" value="ABC_DR_subfamily_A"/>
    <property type="match status" value="1"/>
</dbReference>
<evidence type="ECO:0000313" key="8">
    <source>
        <dbReference type="Proteomes" id="UP000660611"/>
    </source>
</evidence>
<keyword evidence="3" id="KW-0547">Nucleotide-binding</keyword>
<dbReference type="InterPro" id="IPR050763">
    <property type="entry name" value="ABC_transporter_ATP-binding"/>
</dbReference>
<dbReference type="PANTHER" id="PTHR42711">
    <property type="entry name" value="ABC TRANSPORTER ATP-BINDING PROTEIN"/>
    <property type="match status" value="1"/>
</dbReference>
<evidence type="ECO:0000313" key="7">
    <source>
        <dbReference type="EMBL" id="GIG46533.1"/>
    </source>
</evidence>
<evidence type="ECO:0000259" key="6">
    <source>
        <dbReference type="PROSITE" id="PS50893"/>
    </source>
</evidence>
<dbReference type="GO" id="GO:0046677">
    <property type="term" value="P:response to antibiotic"/>
    <property type="evidence" value="ECO:0007669"/>
    <property type="project" value="UniProtKB-KW"/>
</dbReference>
<dbReference type="InterPro" id="IPR017871">
    <property type="entry name" value="ABC_transporter-like_CS"/>
</dbReference>
<keyword evidence="2" id="KW-0813">Transport</keyword>
<accession>A0A919PQM8</accession>
<dbReference type="Proteomes" id="UP000660611">
    <property type="component" value="Unassembled WGS sequence"/>
</dbReference>
<comment type="caution">
    <text evidence="7">The sequence shown here is derived from an EMBL/GenBank/DDBJ whole genome shotgun (WGS) entry which is preliminary data.</text>
</comment>
<dbReference type="EMBL" id="BONQ01000071">
    <property type="protein sequence ID" value="GIG46533.1"/>
    <property type="molecule type" value="Genomic_DNA"/>
</dbReference>
<evidence type="ECO:0000256" key="5">
    <source>
        <dbReference type="ARBA" id="ARBA00023251"/>
    </source>
</evidence>
<dbReference type="SMART" id="SM00382">
    <property type="entry name" value="AAA"/>
    <property type="match status" value="1"/>
</dbReference>
<dbReference type="InterPro" id="IPR003593">
    <property type="entry name" value="AAA+_ATPase"/>
</dbReference>
<dbReference type="GO" id="GO:0016887">
    <property type="term" value="F:ATP hydrolysis activity"/>
    <property type="evidence" value="ECO:0007669"/>
    <property type="project" value="InterPro"/>
</dbReference>
<protein>
    <submittedName>
        <fullName evidence="7">ABC transporter ATP-binding protein</fullName>
    </submittedName>
</protein>
<keyword evidence="8" id="KW-1185">Reference proteome</keyword>
<dbReference type="AlphaFoldDB" id="A0A919PQM8"/>
<dbReference type="Pfam" id="PF00005">
    <property type="entry name" value="ABC_tran"/>
    <property type="match status" value="1"/>
</dbReference>
<gene>
    <name evidence="7" type="ORF">Dsi01nite_045740</name>
</gene>
<dbReference type="InterPro" id="IPR027417">
    <property type="entry name" value="P-loop_NTPase"/>
</dbReference>
<evidence type="ECO:0000256" key="1">
    <source>
        <dbReference type="ARBA" id="ARBA00004202"/>
    </source>
</evidence>
<reference evidence="7" key="1">
    <citation type="submission" date="2021-01" db="EMBL/GenBank/DDBJ databases">
        <title>Whole genome shotgun sequence of Dactylosporangium siamense NBRC 106093.</title>
        <authorList>
            <person name="Komaki H."/>
            <person name="Tamura T."/>
        </authorList>
    </citation>
    <scope>NUCLEOTIDE SEQUENCE</scope>
    <source>
        <strain evidence="7">NBRC 106093</strain>
    </source>
</reference>
<evidence type="ECO:0000256" key="2">
    <source>
        <dbReference type="ARBA" id="ARBA00022448"/>
    </source>
</evidence>
<dbReference type="SUPFAM" id="SSF52540">
    <property type="entry name" value="P-loop containing nucleoside triphosphate hydrolases"/>
    <property type="match status" value="1"/>
</dbReference>
<proteinExistence type="predicted"/>
<dbReference type="PROSITE" id="PS00211">
    <property type="entry name" value="ABC_TRANSPORTER_1"/>
    <property type="match status" value="1"/>
</dbReference>
<dbReference type="InterPro" id="IPR003439">
    <property type="entry name" value="ABC_transporter-like_ATP-bd"/>
</dbReference>
<evidence type="ECO:0000256" key="4">
    <source>
        <dbReference type="ARBA" id="ARBA00022840"/>
    </source>
</evidence>
<dbReference type="GO" id="GO:0005524">
    <property type="term" value="F:ATP binding"/>
    <property type="evidence" value="ECO:0007669"/>
    <property type="project" value="UniProtKB-KW"/>
</dbReference>
<comment type="subcellular location">
    <subcellularLocation>
        <location evidence="1">Cell membrane</location>
        <topology evidence="1">Peripheral membrane protein</topology>
    </subcellularLocation>
</comment>
<name>A0A919PQM8_9ACTN</name>